<feature type="transmembrane region" description="Helical" evidence="1">
    <location>
        <begin position="6"/>
        <end position="22"/>
    </location>
</feature>
<dbReference type="RefSeq" id="WP_111505118.1">
    <property type="nucleotide sequence ID" value="NZ_QKYN01000111.1"/>
</dbReference>
<keyword evidence="1" id="KW-0472">Membrane</keyword>
<evidence type="ECO:0000313" key="3">
    <source>
        <dbReference type="Proteomes" id="UP000248889"/>
    </source>
</evidence>
<accession>A0A2X0K5M2</accession>
<organism evidence="2 3">
    <name type="scientific">Streptacidiphilus pinicola</name>
    <dbReference type="NCBI Taxonomy" id="2219663"/>
    <lineage>
        <taxon>Bacteria</taxon>
        <taxon>Bacillati</taxon>
        <taxon>Actinomycetota</taxon>
        <taxon>Actinomycetes</taxon>
        <taxon>Kitasatosporales</taxon>
        <taxon>Streptomycetaceae</taxon>
        <taxon>Streptacidiphilus</taxon>
    </lineage>
</organism>
<feature type="transmembrane region" description="Helical" evidence="1">
    <location>
        <begin position="101"/>
        <end position="122"/>
    </location>
</feature>
<feature type="transmembrane region" description="Helical" evidence="1">
    <location>
        <begin position="58"/>
        <end position="80"/>
    </location>
</feature>
<protein>
    <submittedName>
        <fullName evidence="2">DUF1453 domain-containing protein</fullName>
    </submittedName>
</protein>
<dbReference type="AlphaFoldDB" id="A0A2X0K5M2"/>
<comment type="caution">
    <text evidence="2">The sequence shown here is derived from an EMBL/GenBank/DDBJ whole genome shotgun (WGS) entry which is preliminary data.</text>
</comment>
<evidence type="ECO:0000313" key="2">
    <source>
        <dbReference type="EMBL" id="RAG82570.1"/>
    </source>
</evidence>
<keyword evidence="3" id="KW-1185">Reference proteome</keyword>
<keyword evidence="1" id="KW-1133">Transmembrane helix</keyword>
<name>A0A2X0K5M2_9ACTN</name>
<dbReference type="Proteomes" id="UP000248889">
    <property type="component" value="Unassembled WGS sequence"/>
</dbReference>
<sequence>MPAVANVVLIIAVVGYVLFRQFQARRWNPNPRRLLVVPAVLGFMALRDPHLLDPHHAALSAAFLVGGVLVEIGLGAVWGFTTRIWADADGAVWSKGTMASFFAWIGMMIVRVALYAAAAALGVAQGQAGLLLALAALLLVRGAVVTWRAREFAPAAAYGTYGGPARTL</sequence>
<dbReference type="OrthoDB" id="3872634at2"/>
<evidence type="ECO:0000256" key="1">
    <source>
        <dbReference type="SAM" id="Phobius"/>
    </source>
</evidence>
<proteinExistence type="predicted"/>
<gene>
    <name evidence="2" type="ORF">DN069_26740</name>
</gene>
<reference evidence="2 3" key="1">
    <citation type="submission" date="2018-06" db="EMBL/GenBank/DDBJ databases">
        <title>Streptacidiphilus pinicola sp. nov., isolated from pine grove soil.</title>
        <authorList>
            <person name="Roh S.G."/>
            <person name="Park S."/>
            <person name="Kim M.-K."/>
            <person name="Yun B.-R."/>
            <person name="Park J."/>
            <person name="Kim M.J."/>
            <person name="Kim Y.S."/>
            <person name="Kim S.B."/>
        </authorList>
    </citation>
    <scope>NUCLEOTIDE SEQUENCE [LARGE SCALE GENOMIC DNA]</scope>
    <source>
        <strain evidence="2 3">MMS16-CNU450</strain>
    </source>
</reference>
<keyword evidence="1" id="KW-0812">Transmembrane</keyword>
<feature type="transmembrane region" description="Helical" evidence="1">
    <location>
        <begin position="128"/>
        <end position="147"/>
    </location>
</feature>
<dbReference type="EMBL" id="QKYN01000111">
    <property type="protein sequence ID" value="RAG82570.1"/>
    <property type="molecule type" value="Genomic_DNA"/>
</dbReference>